<evidence type="ECO:0000259" key="1">
    <source>
        <dbReference type="Pfam" id="PF01419"/>
    </source>
</evidence>
<dbReference type="OrthoDB" id="318257at2759"/>
<gene>
    <name evidence="2" type="ORF">SteCoe_23797</name>
</gene>
<keyword evidence="3" id="KW-1185">Reference proteome</keyword>
<dbReference type="EMBL" id="MPUH01000612">
    <property type="protein sequence ID" value="OMJ76780.1"/>
    <property type="molecule type" value="Genomic_DNA"/>
</dbReference>
<evidence type="ECO:0000313" key="3">
    <source>
        <dbReference type="Proteomes" id="UP000187209"/>
    </source>
</evidence>
<evidence type="ECO:0000313" key="2">
    <source>
        <dbReference type="EMBL" id="OMJ76780.1"/>
    </source>
</evidence>
<dbReference type="Gene3D" id="2.100.10.30">
    <property type="entry name" value="Jacalin-like lectin domain"/>
    <property type="match status" value="1"/>
</dbReference>
<organism evidence="2 3">
    <name type="scientific">Stentor coeruleus</name>
    <dbReference type="NCBI Taxonomy" id="5963"/>
    <lineage>
        <taxon>Eukaryota</taxon>
        <taxon>Sar</taxon>
        <taxon>Alveolata</taxon>
        <taxon>Ciliophora</taxon>
        <taxon>Postciliodesmatophora</taxon>
        <taxon>Heterotrichea</taxon>
        <taxon>Heterotrichida</taxon>
        <taxon>Stentoridae</taxon>
        <taxon>Stentor</taxon>
    </lineage>
</organism>
<protein>
    <recommendedName>
        <fullName evidence="1">Jacalin-type lectin domain-containing protein</fullName>
    </recommendedName>
</protein>
<comment type="caution">
    <text evidence="2">The sequence shown here is derived from an EMBL/GenBank/DDBJ whole genome shotgun (WGS) entry which is preliminary data.</text>
</comment>
<sequence>MINVFGLWRIFRALHRVKYSSCDQCGEPIPSESSLHTCNPKTLPLQFYYTKLAESSRSIHFYNRCPGRSFLHEITVWVENYIVGIEVTIEDLDFKTFKTFRHGDTNGKIYHFCLENGEFITDIDYGCDFHGMYFLSLASRNKQLIIGDVSRHKKSLGFPEGYGLVGIFGGYTDAVLHLGFYFDEIAEVNWKRHRDLLLIKTKGKDGQDNDLVFILKLDDSLIRYLAAFL</sequence>
<feature type="domain" description="Jacalin-type lectin" evidence="1">
    <location>
        <begin position="71"/>
        <end position="181"/>
    </location>
</feature>
<proteinExistence type="predicted"/>
<dbReference type="InterPro" id="IPR001229">
    <property type="entry name" value="Jacalin-like_lectin_dom"/>
</dbReference>
<dbReference type="Pfam" id="PF01419">
    <property type="entry name" value="Jacalin"/>
    <property type="match status" value="1"/>
</dbReference>
<dbReference type="Proteomes" id="UP000187209">
    <property type="component" value="Unassembled WGS sequence"/>
</dbReference>
<dbReference type="InterPro" id="IPR036404">
    <property type="entry name" value="Jacalin-like_lectin_dom_sf"/>
</dbReference>
<dbReference type="AlphaFoldDB" id="A0A1R2BJ29"/>
<dbReference type="SUPFAM" id="SSF51101">
    <property type="entry name" value="Mannose-binding lectins"/>
    <property type="match status" value="1"/>
</dbReference>
<name>A0A1R2BJ29_9CILI</name>
<accession>A0A1R2BJ29</accession>
<reference evidence="2 3" key="1">
    <citation type="submission" date="2016-11" db="EMBL/GenBank/DDBJ databases">
        <title>The macronuclear genome of Stentor coeruleus: a giant cell with tiny introns.</title>
        <authorList>
            <person name="Slabodnick M."/>
            <person name="Ruby J.G."/>
            <person name="Reiff S.B."/>
            <person name="Swart E.C."/>
            <person name="Gosai S."/>
            <person name="Prabakaran S."/>
            <person name="Witkowska E."/>
            <person name="Larue G.E."/>
            <person name="Fisher S."/>
            <person name="Freeman R.M."/>
            <person name="Gunawardena J."/>
            <person name="Chu W."/>
            <person name="Stover N.A."/>
            <person name="Gregory B.D."/>
            <person name="Nowacki M."/>
            <person name="Derisi J."/>
            <person name="Roy S.W."/>
            <person name="Marshall W.F."/>
            <person name="Sood P."/>
        </authorList>
    </citation>
    <scope>NUCLEOTIDE SEQUENCE [LARGE SCALE GENOMIC DNA]</scope>
    <source>
        <strain evidence="2">WM001</strain>
    </source>
</reference>